<protein>
    <recommendedName>
        <fullName evidence="3">PilZ domain-containing protein</fullName>
    </recommendedName>
</protein>
<accession>A0A2Z4PRQ1</accession>
<evidence type="ECO:0000313" key="2">
    <source>
        <dbReference type="Proteomes" id="UP000249898"/>
    </source>
</evidence>
<evidence type="ECO:0000313" key="1">
    <source>
        <dbReference type="EMBL" id="AWY00261.1"/>
    </source>
</evidence>
<gene>
    <name evidence="1" type="ORF">A8139_09800</name>
</gene>
<sequence>MSISHSRYVRCFWTGSLFLTNGTVMPIHCTHISTKMIEVEAPEGLQGSKMVKLELKAIHEGKTATLKVLCDPQLDVFNEHNKHYIKLIYHTISDKDLTFIREFSDYHS</sequence>
<dbReference type="RefSeq" id="WP_112137758.1">
    <property type="nucleotide sequence ID" value="NZ_CP016181.1"/>
</dbReference>
<dbReference type="Proteomes" id="UP000249898">
    <property type="component" value="Chromosome"/>
</dbReference>
<dbReference type="AlphaFoldDB" id="A0A2Z4PRQ1"/>
<name>A0A2Z4PRQ1_9GAMM</name>
<dbReference type="OrthoDB" id="6104900at2"/>
<evidence type="ECO:0008006" key="3">
    <source>
        <dbReference type="Google" id="ProtNLM"/>
    </source>
</evidence>
<organism evidence="1 2">
    <name type="scientific">Marinomonas primoryensis</name>
    <dbReference type="NCBI Taxonomy" id="178399"/>
    <lineage>
        <taxon>Bacteria</taxon>
        <taxon>Pseudomonadati</taxon>
        <taxon>Pseudomonadota</taxon>
        <taxon>Gammaproteobacteria</taxon>
        <taxon>Oceanospirillales</taxon>
        <taxon>Oceanospirillaceae</taxon>
        <taxon>Marinomonas</taxon>
    </lineage>
</organism>
<dbReference type="EMBL" id="CP016181">
    <property type="protein sequence ID" value="AWY00261.1"/>
    <property type="molecule type" value="Genomic_DNA"/>
</dbReference>
<proteinExistence type="predicted"/>
<reference evidence="1 2" key="1">
    <citation type="submission" date="2016-06" db="EMBL/GenBank/DDBJ databases">
        <title>The sequenced genome of the ice-adhering bacterium Marinomonas primoryensis, from Antarctica.</title>
        <authorList>
            <person name="Graham L."/>
            <person name="Vance T.D.R."/>
            <person name="Davies P.L."/>
        </authorList>
    </citation>
    <scope>NUCLEOTIDE SEQUENCE [LARGE SCALE GENOMIC DNA]</scope>
    <source>
        <strain evidence="1 2">AceL</strain>
    </source>
</reference>